<dbReference type="InterPro" id="IPR021131">
    <property type="entry name" value="Ribosomal_uL15/eL18"/>
</dbReference>
<evidence type="ECO:0000256" key="4">
    <source>
        <dbReference type="SAM" id="MobiDB-lite"/>
    </source>
</evidence>
<evidence type="ECO:0000256" key="2">
    <source>
        <dbReference type="ARBA" id="ARBA00022980"/>
    </source>
</evidence>
<feature type="compositionally biased region" description="Polar residues" evidence="4">
    <location>
        <begin position="299"/>
        <end position="310"/>
    </location>
</feature>
<dbReference type="GeneID" id="54360160"/>
<feature type="region of interest" description="Disordered" evidence="4">
    <location>
        <begin position="280"/>
        <end position="310"/>
    </location>
</feature>
<dbReference type="AlphaFoldDB" id="A0A6J3MH35"/>
<dbReference type="InterPro" id="IPR005749">
    <property type="entry name" value="Ribosomal_uL15_bac-type"/>
</dbReference>
<dbReference type="FunFam" id="3.100.10.10:FF:000011">
    <property type="entry name" value="50S ribosomal subunit protein L15"/>
    <property type="match status" value="1"/>
</dbReference>
<dbReference type="RefSeq" id="XP_033464040.1">
    <property type="nucleotide sequence ID" value="XM_033602360.1"/>
</dbReference>
<dbReference type="InterPro" id="IPR030878">
    <property type="entry name" value="Ribosomal_uL15"/>
</dbReference>
<feature type="domain" description="Large ribosomal subunit protein uL15/eL18" evidence="5">
    <location>
        <begin position="112"/>
        <end position="188"/>
    </location>
</feature>
<dbReference type="GO" id="GO:0003735">
    <property type="term" value="F:structural constituent of ribosome"/>
    <property type="evidence" value="ECO:0007669"/>
    <property type="project" value="InterPro"/>
</dbReference>
<dbReference type="GO" id="GO:0005762">
    <property type="term" value="C:mitochondrial large ribosomal subunit"/>
    <property type="evidence" value="ECO:0007669"/>
    <property type="project" value="TreeGrafter"/>
</dbReference>
<reference evidence="7" key="2">
    <citation type="submission" date="2020-04" db="EMBL/GenBank/DDBJ databases">
        <authorList>
            <consortium name="NCBI Genome Project"/>
        </authorList>
    </citation>
    <scope>NUCLEOTIDE SEQUENCE</scope>
    <source>
        <strain evidence="7">CBS 342.82</strain>
    </source>
</reference>
<dbReference type="Gene3D" id="3.100.10.10">
    <property type="match status" value="1"/>
</dbReference>
<sequence length="310" mass="34457">MPPRLQLLKRAQVALPAASTYQPIAPFLYPCLQQQRFASILNSISDTPGAYNKRIRRGRGPSSGKGKTSGRGHKGQKQHGKVPVGFQGGQTPNWIVHGKKGFTNKFSTEINPVNLDTIQLWINKGRIDPSKPITIKELSKSKCVKGIKDGVKLLARGKTELTTPIDIVVSRASEEAIAQVEKLGGTVTSRYYTNFAVKKIVRGEMDPIHSLQSRINLGPEAQTGAETSTAGTRLDRSKYKYRLPDPTSRKNFEYYRDFTKRGYLSHTVAEGQGPSLFFRNPAAPPTERRKKVAGRATKLTKQQQEATRLW</sequence>
<evidence type="ECO:0000313" key="7">
    <source>
        <dbReference type="RefSeq" id="XP_033464040.1"/>
    </source>
</evidence>
<evidence type="ECO:0000256" key="3">
    <source>
        <dbReference type="ARBA" id="ARBA00023274"/>
    </source>
</evidence>
<evidence type="ECO:0000313" key="6">
    <source>
        <dbReference type="Proteomes" id="UP000504637"/>
    </source>
</evidence>
<proteinExistence type="inferred from homology"/>
<dbReference type="PANTHER" id="PTHR12934">
    <property type="entry name" value="50S RIBOSOMAL PROTEIN L15"/>
    <property type="match status" value="1"/>
</dbReference>
<dbReference type="HAMAP" id="MF_01341">
    <property type="entry name" value="Ribosomal_uL15"/>
    <property type="match status" value="1"/>
</dbReference>
<dbReference type="NCBIfam" id="TIGR01071">
    <property type="entry name" value="rplO_bact"/>
    <property type="match status" value="1"/>
</dbReference>
<keyword evidence="6" id="KW-1185">Reference proteome</keyword>
<reference evidence="7" key="1">
    <citation type="submission" date="2020-01" db="EMBL/GenBank/DDBJ databases">
        <authorList>
            <consortium name="DOE Joint Genome Institute"/>
            <person name="Haridas S."/>
            <person name="Albert R."/>
            <person name="Binder M."/>
            <person name="Bloem J."/>
            <person name="Labutti K."/>
            <person name="Salamov A."/>
            <person name="Andreopoulos B."/>
            <person name="Baker S.E."/>
            <person name="Barry K."/>
            <person name="Bills G."/>
            <person name="Bluhm B.H."/>
            <person name="Cannon C."/>
            <person name="Castanera R."/>
            <person name="Culley D.E."/>
            <person name="Daum C."/>
            <person name="Ezra D."/>
            <person name="Gonzalez J.B."/>
            <person name="Henrissat B."/>
            <person name="Kuo A."/>
            <person name="Liang C."/>
            <person name="Lipzen A."/>
            <person name="Lutzoni F."/>
            <person name="Magnuson J."/>
            <person name="Mondo S."/>
            <person name="Nolan M."/>
            <person name="Ohm R."/>
            <person name="Pangilinan J."/>
            <person name="Park H.-J."/>
            <person name="Ramirez L."/>
            <person name="Alfaro M."/>
            <person name="Sun H."/>
            <person name="Tritt A."/>
            <person name="Yoshinaga Y."/>
            <person name="Zwiers L.-H."/>
            <person name="Turgeon B.G."/>
            <person name="Goodwin S.B."/>
            <person name="Spatafora J.W."/>
            <person name="Crous P.W."/>
            <person name="Grigoriev I.V."/>
        </authorList>
    </citation>
    <scope>NUCLEOTIDE SEQUENCE</scope>
    <source>
        <strain evidence="7">CBS 342.82</strain>
    </source>
</reference>
<dbReference type="Proteomes" id="UP000504637">
    <property type="component" value="Unplaced"/>
</dbReference>
<dbReference type="PANTHER" id="PTHR12934:SF11">
    <property type="entry name" value="LARGE RIBOSOMAL SUBUNIT PROTEIN UL15M"/>
    <property type="match status" value="1"/>
</dbReference>
<dbReference type="SUPFAM" id="SSF52080">
    <property type="entry name" value="Ribosomal proteins L15p and L18e"/>
    <property type="match status" value="1"/>
</dbReference>
<keyword evidence="3" id="KW-0687">Ribonucleoprotein</keyword>
<dbReference type="Pfam" id="PF00828">
    <property type="entry name" value="Ribosomal_L27A"/>
    <property type="match status" value="1"/>
</dbReference>
<accession>A0A6J3MH35</accession>
<feature type="compositionally biased region" description="Basic residues" evidence="4">
    <location>
        <begin position="68"/>
        <end position="80"/>
    </location>
</feature>
<keyword evidence="2 7" id="KW-0689">Ribosomal protein</keyword>
<evidence type="ECO:0000259" key="5">
    <source>
        <dbReference type="Pfam" id="PF00828"/>
    </source>
</evidence>
<name>A0A6J3MH35_9PEZI</name>
<organism evidence="7">
    <name type="scientific">Dissoconium aciculare CBS 342.82</name>
    <dbReference type="NCBI Taxonomy" id="1314786"/>
    <lineage>
        <taxon>Eukaryota</taxon>
        <taxon>Fungi</taxon>
        <taxon>Dikarya</taxon>
        <taxon>Ascomycota</taxon>
        <taxon>Pezizomycotina</taxon>
        <taxon>Dothideomycetes</taxon>
        <taxon>Dothideomycetidae</taxon>
        <taxon>Mycosphaerellales</taxon>
        <taxon>Dissoconiaceae</taxon>
        <taxon>Dissoconium</taxon>
    </lineage>
</organism>
<comment type="similarity">
    <text evidence="1">Belongs to the universal ribosomal protein uL15 family.</text>
</comment>
<reference evidence="7" key="3">
    <citation type="submission" date="2025-08" db="UniProtKB">
        <authorList>
            <consortium name="RefSeq"/>
        </authorList>
    </citation>
    <scope>IDENTIFICATION</scope>
    <source>
        <strain evidence="7">CBS 342.82</strain>
    </source>
</reference>
<dbReference type="GO" id="GO:0006412">
    <property type="term" value="P:translation"/>
    <property type="evidence" value="ECO:0007669"/>
    <property type="project" value="InterPro"/>
</dbReference>
<feature type="region of interest" description="Disordered" evidence="4">
    <location>
        <begin position="49"/>
        <end position="88"/>
    </location>
</feature>
<protein>
    <submittedName>
        <fullName evidence="7">Ribosomal protein L15</fullName>
    </submittedName>
</protein>
<dbReference type="OrthoDB" id="361383at2759"/>
<gene>
    <name evidence="7" type="ORF">K489DRAFT_347956</name>
</gene>
<evidence type="ECO:0000256" key="1">
    <source>
        <dbReference type="ARBA" id="ARBA00007320"/>
    </source>
</evidence>
<dbReference type="InterPro" id="IPR036227">
    <property type="entry name" value="Ribosomal_uL15/eL18_sf"/>
</dbReference>